<sequence length="360" mass="41468">MNFEDFILFPQKKHFEKWQLGNLLVEDLPENGIAILLVSDLRGAEKGEAKVDFEGFRKELFQLSASDFNLPIFDFGNLISGKSYQDTHYILQEVLSACHYKKTIPIIIGGTSDLGFSLFSALNFHQKNIYYTQVSNKVELADNEGDLSEKNYLSRLFSSKNFSLKHYSHLGYQKHLNDDHGIKLIKEVDFDIVRLAEMIKDSNDVEPFFRKAHLATVNADAVESFGEAFSLNPQVNGLNRREVCTYMKEIGLSENLQSLGIFNLNLETSSVLNHQLLAQMIWYFLEGLTIQKTHPKEKKMEFFYVLSDDEKFTFQKDTFSNLWYFGEDENVENCIPCSFNDYKNAKSGNINPRLQKALHL</sequence>
<dbReference type="AlphaFoldDB" id="A0A8J8G569"/>
<evidence type="ECO:0000313" key="2">
    <source>
        <dbReference type="Proteomes" id="UP000610746"/>
    </source>
</evidence>
<keyword evidence="2" id="KW-1185">Reference proteome</keyword>
<name>A0A8J8G569_9FLAO</name>
<dbReference type="RefSeq" id="WP_173777598.1">
    <property type="nucleotide sequence ID" value="NZ_JABSNO010000001.1"/>
</dbReference>
<comment type="caution">
    <text evidence="1">The sequence shown here is derived from an EMBL/GenBank/DDBJ whole genome shotgun (WGS) entry which is preliminary data.</text>
</comment>
<dbReference type="EMBL" id="JABSNO010000001">
    <property type="protein sequence ID" value="NRS90950.1"/>
    <property type="molecule type" value="Genomic_DNA"/>
</dbReference>
<gene>
    <name evidence="1" type="ORF">HNQ03_000015</name>
</gene>
<evidence type="ECO:0000313" key="1">
    <source>
        <dbReference type="EMBL" id="NRS90950.1"/>
    </source>
</evidence>
<proteinExistence type="predicted"/>
<reference evidence="1" key="1">
    <citation type="submission" date="2020-05" db="EMBL/GenBank/DDBJ databases">
        <title>Genomic Encyclopedia of Type Strains, Phase IV (KMG-V): Genome sequencing to study the core and pangenomes of soil and plant-associated prokaryotes.</title>
        <authorList>
            <person name="Whitman W."/>
        </authorList>
    </citation>
    <scope>NUCLEOTIDE SEQUENCE</scope>
    <source>
        <strain evidence="1">16F</strain>
    </source>
</reference>
<organism evidence="1 2">
    <name type="scientific">Frigoriflavimonas asaccharolytica</name>
    <dbReference type="NCBI Taxonomy" id="2735899"/>
    <lineage>
        <taxon>Bacteria</taxon>
        <taxon>Pseudomonadati</taxon>
        <taxon>Bacteroidota</taxon>
        <taxon>Flavobacteriia</taxon>
        <taxon>Flavobacteriales</taxon>
        <taxon>Weeksellaceae</taxon>
        <taxon>Frigoriflavimonas</taxon>
    </lineage>
</organism>
<accession>A0A8J8G569</accession>
<dbReference type="SUPFAM" id="SSF52768">
    <property type="entry name" value="Arginase/deacetylase"/>
    <property type="match status" value="1"/>
</dbReference>
<dbReference type="Gene3D" id="3.40.800.10">
    <property type="entry name" value="Ureohydrolase domain"/>
    <property type="match status" value="1"/>
</dbReference>
<protein>
    <submittedName>
        <fullName evidence="1">Arginase family enzyme</fullName>
    </submittedName>
</protein>
<dbReference type="InterPro" id="IPR023696">
    <property type="entry name" value="Ureohydrolase_dom_sf"/>
</dbReference>
<dbReference type="Proteomes" id="UP000610746">
    <property type="component" value="Unassembled WGS sequence"/>
</dbReference>